<evidence type="ECO:0000256" key="11">
    <source>
        <dbReference type="ARBA" id="ARBA00026081"/>
    </source>
</evidence>
<comment type="similarity">
    <text evidence="3">Belongs to the LptF/LptG family.</text>
</comment>
<feature type="transmembrane region" description="Helical" evidence="12">
    <location>
        <begin position="302"/>
        <end position="319"/>
    </location>
</feature>
<evidence type="ECO:0000256" key="9">
    <source>
        <dbReference type="ARBA" id="ARBA00022989"/>
    </source>
</evidence>
<evidence type="ECO:0000256" key="1">
    <source>
        <dbReference type="ARBA" id="ARBA00002265"/>
    </source>
</evidence>
<dbReference type="InterPro" id="IPR030922">
    <property type="entry name" value="LptF"/>
</dbReference>
<evidence type="ECO:0000313" key="13">
    <source>
        <dbReference type="EMBL" id="TCM71123.1"/>
    </source>
</evidence>
<reference evidence="13 14" key="1">
    <citation type="submission" date="2019-03" db="EMBL/GenBank/DDBJ databases">
        <title>Genomic analyses of the natural microbiome of Caenorhabditis elegans.</title>
        <authorList>
            <person name="Samuel B."/>
        </authorList>
    </citation>
    <scope>NUCLEOTIDE SEQUENCE [LARGE SCALE GENOMIC DNA]</scope>
    <source>
        <strain evidence="13 14">JUb89</strain>
    </source>
</reference>
<feature type="transmembrane region" description="Helical" evidence="12">
    <location>
        <begin position="269"/>
        <end position="290"/>
    </location>
</feature>
<evidence type="ECO:0000256" key="7">
    <source>
        <dbReference type="ARBA" id="ARBA00022519"/>
    </source>
</evidence>
<dbReference type="Pfam" id="PF03739">
    <property type="entry name" value="LptF_LptG"/>
    <property type="match status" value="1"/>
</dbReference>
<evidence type="ECO:0000256" key="8">
    <source>
        <dbReference type="ARBA" id="ARBA00022692"/>
    </source>
</evidence>
<keyword evidence="9 12" id="KW-1133">Transmembrane helix</keyword>
<organism evidence="13 14">
    <name type="scientific">Acinetobacter calcoaceticus</name>
    <dbReference type="NCBI Taxonomy" id="471"/>
    <lineage>
        <taxon>Bacteria</taxon>
        <taxon>Pseudomonadati</taxon>
        <taxon>Pseudomonadota</taxon>
        <taxon>Gammaproteobacteria</taxon>
        <taxon>Moraxellales</taxon>
        <taxon>Moraxellaceae</taxon>
        <taxon>Acinetobacter</taxon>
        <taxon>Acinetobacter calcoaceticus/baumannii complex</taxon>
    </lineage>
</organism>
<dbReference type="PANTHER" id="PTHR33529">
    <property type="entry name" value="SLR0882 PROTEIN-RELATED"/>
    <property type="match status" value="1"/>
</dbReference>
<protein>
    <recommendedName>
        <fullName evidence="4">Lipopolysaccharide export system permease protein LptF</fullName>
    </recommendedName>
</protein>
<proteinExistence type="inferred from homology"/>
<keyword evidence="10 12" id="KW-0472">Membrane</keyword>
<dbReference type="OrthoDB" id="9778062at2"/>
<dbReference type="Proteomes" id="UP000294963">
    <property type="component" value="Unassembled WGS sequence"/>
</dbReference>
<dbReference type="GO" id="GO:0055085">
    <property type="term" value="P:transmembrane transport"/>
    <property type="evidence" value="ECO:0007669"/>
    <property type="project" value="InterPro"/>
</dbReference>
<feature type="transmembrane region" description="Helical" evidence="12">
    <location>
        <begin position="102"/>
        <end position="120"/>
    </location>
</feature>
<evidence type="ECO:0000256" key="6">
    <source>
        <dbReference type="ARBA" id="ARBA00022475"/>
    </source>
</evidence>
<keyword evidence="5" id="KW-0813">Transport</keyword>
<keyword evidence="8 12" id="KW-0812">Transmembrane</keyword>
<dbReference type="PANTHER" id="PTHR33529:SF7">
    <property type="entry name" value="LIPOPOLYSACCHARIDE EXPORT SYSTEM PERMEASE PROTEIN LPTF"/>
    <property type="match status" value="1"/>
</dbReference>
<feature type="transmembrane region" description="Helical" evidence="12">
    <location>
        <begin position="59"/>
        <end position="81"/>
    </location>
</feature>
<keyword evidence="7" id="KW-0997">Cell inner membrane</keyword>
<keyword evidence="14" id="KW-1185">Reference proteome</keyword>
<evidence type="ECO:0000256" key="3">
    <source>
        <dbReference type="ARBA" id="ARBA00007725"/>
    </source>
</evidence>
<dbReference type="GO" id="GO:0043190">
    <property type="term" value="C:ATP-binding cassette (ABC) transporter complex"/>
    <property type="evidence" value="ECO:0007669"/>
    <property type="project" value="InterPro"/>
</dbReference>
<dbReference type="EMBL" id="SLVJ01000001">
    <property type="protein sequence ID" value="TCM71123.1"/>
    <property type="molecule type" value="Genomic_DNA"/>
</dbReference>
<comment type="subcellular location">
    <subcellularLocation>
        <location evidence="2">Cell inner membrane</location>
        <topology evidence="2">Multi-pass membrane protein</topology>
    </subcellularLocation>
</comment>
<evidence type="ECO:0000256" key="4">
    <source>
        <dbReference type="ARBA" id="ARBA00014213"/>
    </source>
</evidence>
<accession>A0A4R1YA81</accession>
<comment type="caution">
    <text evidence="13">The sequence shown here is derived from an EMBL/GenBank/DDBJ whole genome shotgun (WGS) entry which is preliminary data.</text>
</comment>
<feature type="transmembrane region" description="Helical" evidence="12">
    <location>
        <begin position="331"/>
        <end position="348"/>
    </location>
</feature>
<gene>
    <name evidence="13" type="ORF">EC844_101411</name>
</gene>
<dbReference type="GO" id="GO:0015920">
    <property type="term" value="P:lipopolysaccharide transport"/>
    <property type="evidence" value="ECO:0007669"/>
    <property type="project" value="TreeGrafter"/>
</dbReference>
<name>A0A4R1YA81_ACICA</name>
<evidence type="ECO:0000313" key="14">
    <source>
        <dbReference type="Proteomes" id="UP000294963"/>
    </source>
</evidence>
<dbReference type="NCBIfam" id="TIGR04407">
    <property type="entry name" value="LptF_YjgP"/>
    <property type="match status" value="1"/>
</dbReference>
<comment type="subunit">
    <text evidence="11">Component of the lipopolysaccharide transport and assembly complex. The LptBFG transporter is composed of two ATP-binding proteins (LptB) and two transmembrane proteins (LptF and LptG).</text>
</comment>
<evidence type="ECO:0000256" key="10">
    <source>
        <dbReference type="ARBA" id="ARBA00023136"/>
    </source>
</evidence>
<dbReference type="InterPro" id="IPR005495">
    <property type="entry name" value="LptG/LptF_permease"/>
</dbReference>
<evidence type="ECO:0000256" key="12">
    <source>
        <dbReference type="SAM" id="Phobius"/>
    </source>
</evidence>
<dbReference type="AlphaFoldDB" id="A0A4R1YA81"/>
<keyword evidence="6" id="KW-1003">Cell membrane</keyword>
<sequence length="366" mass="41706">MIIRRYLVKQVVTTTIVVVCLLTLIIFGAQLIKYFGRAAQGLMDATVLFNIVGYRLPEFLILILPLSFFIGLMLVFGRLYVDHEMAVLNSSGISKHRLARMLIPMTTVFLVVQMILMVWLSPWGLRQYYAVYSTQAVRTGFDLVRPQEFISAGAYTIYAGALSEDRKNLKDIFVYQRSNRADRPDVMILAKEATRIEMANNSASVVDLVLGRRYEIFPETAKYSHTEFQSYRIQIESDKESKYDANEVDGLSFGKIWKTRDDPVVASQLGWRIFTPFSMLVALILAVALSEVTPRQGRYLKLFPAILIFASMIVLMISLKTRISKGEIGIWAYPMVLLIYAVLGALFSRKQKLAPKIKKQIQRVRS</sequence>
<evidence type="ECO:0000256" key="2">
    <source>
        <dbReference type="ARBA" id="ARBA00004429"/>
    </source>
</evidence>
<comment type="function">
    <text evidence="1">Part of the ABC transporter complex LptBFG involved in the translocation of lipopolysaccharide (LPS) from the inner membrane to the outer membrane.</text>
</comment>
<feature type="transmembrane region" description="Helical" evidence="12">
    <location>
        <begin position="12"/>
        <end position="32"/>
    </location>
</feature>
<evidence type="ECO:0000256" key="5">
    <source>
        <dbReference type="ARBA" id="ARBA00022448"/>
    </source>
</evidence>